<reference evidence="2" key="3">
    <citation type="submission" date="2010-09" db="EMBL/GenBank/DDBJ databases">
        <title>Annotation of Gaeumannomyces graminis var. tritici R3-111a-1.</title>
        <authorList>
            <consortium name="The Broad Institute Genome Sequencing Platform"/>
            <person name="Ma L.-J."/>
            <person name="Dead R."/>
            <person name="Young S.K."/>
            <person name="Zeng Q."/>
            <person name="Gargeya S."/>
            <person name="Fitzgerald M."/>
            <person name="Haas B."/>
            <person name="Abouelleil A."/>
            <person name="Alvarado L."/>
            <person name="Arachchi H.M."/>
            <person name="Berlin A."/>
            <person name="Brown A."/>
            <person name="Chapman S.B."/>
            <person name="Chen Z."/>
            <person name="Dunbar C."/>
            <person name="Freedman E."/>
            <person name="Gearin G."/>
            <person name="Gellesch M."/>
            <person name="Goldberg J."/>
            <person name="Griggs A."/>
            <person name="Gujja S."/>
            <person name="Heiman D."/>
            <person name="Howarth C."/>
            <person name="Larson L."/>
            <person name="Lui A."/>
            <person name="MacDonald P.J.P."/>
            <person name="Mehta T."/>
            <person name="Montmayeur A."/>
            <person name="Murphy C."/>
            <person name="Neiman D."/>
            <person name="Pearson M."/>
            <person name="Priest M."/>
            <person name="Roberts A."/>
            <person name="Saif S."/>
            <person name="Shea T."/>
            <person name="Shenoy N."/>
            <person name="Sisk P."/>
            <person name="Stolte C."/>
            <person name="Sykes S."/>
            <person name="Yandava C."/>
            <person name="Wortman J."/>
            <person name="Nusbaum C."/>
            <person name="Birren B."/>
        </authorList>
    </citation>
    <scope>NUCLEOTIDE SEQUENCE</scope>
    <source>
        <strain evidence="2">R3-111a-1</strain>
    </source>
</reference>
<organism evidence="2">
    <name type="scientific">Gaeumannomyces tritici (strain R3-111a-1)</name>
    <name type="common">Wheat and barley take-all root rot fungus</name>
    <name type="synonym">Gaeumannomyces graminis var. tritici</name>
    <dbReference type="NCBI Taxonomy" id="644352"/>
    <lineage>
        <taxon>Eukaryota</taxon>
        <taxon>Fungi</taxon>
        <taxon>Dikarya</taxon>
        <taxon>Ascomycota</taxon>
        <taxon>Pezizomycotina</taxon>
        <taxon>Sordariomycetes</taxon>
        <taxon>Sordariomycetidae</taxon>
        <taxon>Magnaporthales</taxon>
        <taxon>Magnaporthaceae</taxon>
        <taxon>Gaeumannomyces</taxon>
    </lineage>
</organism>
<dbReference type="EMBL" id="GL385396">
    <property type="protein sequence ID" value="EJT77506.1"/>
    <property type="molecule type" value="Genomic_DNA"/>
</dbReference>
<dbReference type="Proteomes" id="UP000006039">
    <property type="component" value="Unassembled WGS sequence"/>
</dbReference>
<dbReference type="RefSeq" id="XP_009218651.1">
    <property type="nucleotide sequence ID" value="XM_009220387.1"/>
</dbReference>
<feature type="compositionally biased region" description="Polar residues" evidence="1">
    <location>
        <begin position="70"/>
        <end position="83"/>
    </location>
</feature>
<reference evidence="2" key="2">
    <citation type="submission" date="2010-07" db="EMBL/GenBank/DDBJ databases">
        <authorList>
            <consortium name="The Broad Institute Genome Sequencing Platform"/>
            <consortium name="Broad Institute Genome Sequencing Center for Infectious Disease"/>
            <person name="Ma L.-J."/>
            <person name="Dead R."/>
            <person name="Young S."/>
            <person name="Zeng Q."/>
            <person name="Koehrsen M."/>
            <person name="Alvarado L."/>
            <person name="Berlin A."/>
            <person name="Chapman S.B."/>
            <person name="Chen Z."/>
            <person name="Freedman E."/>
            <person name="Gellesch M."/>
            <person name="Goldberg J."/>
            <person name="Griggs A."/>
            <person name="Gujja S."/>
            <person name="Heilman E.R."/>
            <person name="Heiman D."/>
            <person name="Hepburn T."/>
            <person name="Howarth C."/>
            <person name="Jen D."/>
            <person name="Larson L."/>
            <person name="Mehta T."/>
            <person name="Neiman D."/>
            <person name="Pearson M."/>
            <person name="Roberts A."/>
            <person name="Saif S."/>
            <person name="Shea T."/>
            <person name="Shenoy N."/>
            <person name="Sisk P."/>
            <person name="Stolte C."/>
            <person name="Sykes S."/>
            <person name="Walk T."/>
            <person name="White J."/>
            <person name="Yandava C."/>
            <person name="Haas B."/>
            <person name="Nusbaum C."/>
            <person name="Birren B."/>
        </authorList>
    </citation>
    <scope>NUCLEOTIDE SEQUENCE</scope>
    <source>
        <strain evidence="2">R3-111a-1</strain>
    </source>
</reference>
<proteinExistence type="predicted"/>
<evidence type="ECO:0000313" key="3">
    <source>
        <dbReference type="EnsemblFungi" id="EJT77506"/>
    </source>
</evidence>
<gene>
    <name evidence="3" type="primary">20343072</name>
    <name evidence="2" type="ORF">GGTG_02614</name>
</gene>
<reference evidence="4" key="1">
    <citation type="submission" date="2010-07" db="EMBL/GenBank/DDBJ databases">
        <title>The genome sequence of Gaeumannomyces graminis var. tritici strain R3-111a-1.</title>
        <authorList>
            <consortium name="The Broad Institute Genome Sequencing Platform"/>
            <person name="Ma L.-J."/>
            <person name="Dead R."/>
            <person name="Young S."/>
            <person name="Zeng Q."/>
            <person name="Koehrsen M."/>
            <person name="Alvarado L."/>
            <person name="Berlin A."/>
            <person name="Chapman S.B."/>
            <person name="Chen Z."/>
            <person name="Freedman E."/>
            <person name="Gellesch M."/>
            <person name="Goldberg J."/>
            <person name="Griggs A."/>
            <person name="Gujja S."/>
            <person name="Heilman E.R."/>
            <person name="Heiman D."/>
            <person name="Hepburn T."/>
            <person name="Howarth C."/>
            <person name="Jen D."/>
            <person name="Larson L."/>
            <person name="Mehta T."/>
            <person name="Neiman D."/>
            <person name="Pearson M."/>
            <person name="Roberts A."/>
            <person name="Saif S."/>
            <person name="Shea T."/>
            <person name="Shenoy N."/>
            <person name="Sisk P."/>
            <person name="Stolte C."/>
            <person name="Sykes S."/>
            <person name="Walk T."/>
            <person name="White J."/>
            <person name="Yandava C."/>
            <person name="Haas B."/>
            <person name="Nusbaum C."/>
            <person name="Birren B."/>
        </authorList>
    </citation>
    <scope>NUCLEOTIDE SEQUENCE [LARGE SCALE GENOMIC DNA]</scope>
    <source>
        <strain evidence="4">R3-111a-1</strain>
    </source>
</reference>
<dbReference type="EnsemblFungi" id="EJT77506">
    <property type="protein sequence ID" value="EJT77506"/>
    <property type="gene ID" value="GGTG_02614"/>
</dbReference>
<sequence length="90" mass="9955">MPKPSMEATNPTSRPPLCDAAARLERSLPQRATYDQHTRDGSQSHPHYSTPMTSRHIDFHDLGPPVFRPGTNSLCTRQPQTGPASHDTHA</sequence>
<accession>J3NMV5</accession>
<reference evidence="3" key="4">
    <citation type="journal article" date="2015" name="G3 (Bethesda)">
        <title>Genome sequences of three phytopathogenic species of the Magnaporthaceae family of fungi.</title>
        <authorList>
            <person name="Okagaki L.H."/>
            <person name="Nunes C.C."/>
            <person name="Sailsbery J."/>
            <person name="Clay B."/>
            <person name="Brown D."/>
            <person name="John T."/>
            <person name="Oh Y."/>
            <person name="Young N."/>
            <person name="Fitzgerald M."/>
            <person name="Haas B.J."/>
            <person name="Zeng Q."/>
            <person name="Young S."/>
            <person name="Adiconis X."/>
            <person name="Fan L."/>
            <person name="Levin J.Z."/>
            <person name="Mitchell T.K."/>
            <person name="Okubara P.A."/>
            <person name="Farman M.L."/>
            <person name="Kohn L.M."/>
            <person name="Birren B."/>
            <person name="Ma L.-J."/>
            <person name="Dean R.A."/>
        </authorList>
    </citation>
    <scope>NUCLEOTIDE SEQUENCE</scope>
    <source>
        <strain evidence="3">R3-111a-1</strain>
    </source>
</reference>
<dbReference type="VEuPathDB" id="FungiDB:GGTG_02614"/>
<name>J3NMV5_GAET3</name>
<dbReference type="HOGENOM" id="CLU_2440976_0_0_1"/>
<evidence type="ECO:0000313" key="4">
    <source>
        <dbReference type="Proteomes" id="UP000006039"/>
    </source>
</evidence>
<feature type="compositionally biased region" description="Polar residues" evidence="1">
    <location>
        <begin position="43"/>
        <end position="53"/>
    </location>
</feature>
<dbReference type="AlphaFoldDB" id="J3NMV5"/>
<evidence type="ECO:0000313" key="2">
    <source>
        <dbReference type="EMBL" id="EJT77506.1"/>
    </source>
</evidence>
<reference evidence="3" key="5">
    <citation type="submission" date="2018-04" db="UniProtKB">
        <authorList>
            <consortium name="EnsemblFungi"/>
        </authorList>
    </citation>
    <scope>IDENTIFICATION</scope>
    <source>
        <strain evidence="3">R3-111a-1</strain>
    </source>
</reference>
<dbReference type="GeneID" id="20343072"/>
<keyword evidence="4" id="KW-1185">Reference proteome</keyword>
<feature type="compositionally biased region" description="Basic and acidic residues" evidence="1">
    <location>
        <begin position="29"/>
        <end position="42"/>
    </location>
</feature>
<feature type="region of interest" description="Disordered" evidence="1">
    <location>
        <begin position="29"/>
        <end position="90"/>
    </location>
</feature>
<protein>
    <submittedName>
        <fullName evidence="2 3">Uncharacterized protein</fullName>
    </submittedName>
</protein>
<evidence type="ECO:0000256" key="1">
    <source>
        <dbReference type="SAM" id="MobiDB-lite"/>
    </source>
</evidence>